<keyword evidence="3" id="KW-0804">Transcription</keyword>
<feature type="domain" description="HTH araC/xylS-type" evidence="4">
    <location>
        <begin position="195"/>
        <end position="293"/>
    </location>
</feature>
<evidence type="ECO:0000313" key="5">
    <source>
        <dbReference type="EMBL" id="RHK08254.1"/>
    </source>
</evidence>
<evidence type="ECO:0000256" key="2">
    <source>
        <dbReference type="ARBA" id="ARBA00023125"/>
    </source>
</evidence>
<dbReference type="InterPro" id="IPR018062">
    <property type="entry name" value="HTH_AraC-typ_CS"/>
</dbReference>
<organism evidence="5 6">
    <name type="scientific">Enterococcus casseliflavus</name>
    <name type="common">Enterococcus flavescens</name>
    <dbReference type="NCBI Taxonomy" id="37734"/>
    <lineage>
        <taxon>Bacteria</taxon>
        <taxon>Bacillati</taxon>
        <taxon>Bacillota</taxon>
        <taxon>Bacilli</taxon>
        <taxon>Lactobacillales</taxon>
        <taxon>Enterococcaceae</taxon>
        <taxon>Enterococcus</taxon>
    </lineage>
</organism>
<gene>
    <name evidence="5" type="ORF">DW084_00820</name>
</gene>
<evidence type="ECO:0000256" key="3">
    <source>
        <dbReference type="ARBA" id="ARBA00023163"/>
    </source>
</evidence>
<dbReference type="PROSITE" id="PS00041">
    <property type="entry name" value="HTH_ARAC_FAMILY_1"/>
    <property type="match status" value="1"/>
</dbReference>
<evidence type="ECO:0000256" key="1">
    <source>
        <dbReference type="ARBA" id="ARBA00023015"/>
    </source>
</evidence>
<dbReference type="PANTHER" id="PTHR43280">
    <property type="entry name" value="ARAC-FAMILY TRANSCRIPTIONAL REGULATOR"/>
    <property type="match status" value="1"/>
</dbReference>
<dbReference type="EMBL" id="QRMZ01000001">
    <property type="protein sequence ID" value="RHK08254.1"/>
    <property type="molecule type" value="Genomic_DNA"/>
</dbReference>
<dbReference type="AlphaFoldDB" id="A0A415EY65"/>
<dbReference type="Pfam" id="PF12833">
    <property type="entry name" value="HTH_18"/>
    <property type="match status" value="1"/>
</dbReference>
<sequence length="332" mass="38630">MKEYRMIYQIHLNLPIFNLWSGLFSNNKNQTWRHKETHHSENFELILPIKNDVSLTINEKEVLIKENECFLIPPYAKIKAAATIEHEVHFYWLHFIASYQTISLKEPMLQKGLQDLATLTMPTELNNFIFLPQRFQLKYPERIVVLLNQLLTNGKRQQYTQRGNDFSLTLLLIALCDDYLNQLAHTAKNHVKKTALIAEWIRVNLTSELHLSDIANHFGLNPNYLSRLFKKEQGIGIKEYMVNIKIDYAKTLLATTNLSVNEVADQAFFSDAKHFMRTFKQKNGLTPSDYRAENAQTNLNSSQMNLSAPLPQQLGNEALKKLIYQILKENHQ</sequence>
<dbReference type="Proteomes" id="UP000286288">
    <property type="component" value="Unassembled WGS sequence"/>
</dbReference>
<dbReference type="InterPro" id="IPR003313">
    <property type="entry name" value="AraC-bd"/>
</dbReference>
<dbReference type="SUPFAM" id="SSF46689">
    <property type="entry name" value="Homeodomain-like"/>
    <property type="match status" value="2"/>
</dbReference>
<dbReference type="Gene3D" id="1.10.10.60">
    <property type="entry name" value="Homeodomain-like"/>
    <property type="match status" value="2"/>
</dbReference>
<dbReference type="InterPro" id="IPR009057">
    <property type="entry name" value="Homeodomain-like_sf"/>
</dbReference>
<accession>A0A415EY65</accession>
<dbReference type="GO" id="GO:0043565">
    <property type="term" value="F:sequence-specific DNA binding"/>
    <property type="evidence" value="ECO:0007669"/>
    <property type="project" value="InterPro"/>
</dbReference>
<protein>
    <submittedName>
        <fullName evidence="5">AraC family transcriptional regulator</fullName>
    </submittedName>
</protein>
<reference evidence="5 6" key="1">
    <citation type="submission" date="2018-08" db="EMBL/GenBank/DDBJ databases">
        <title>A genome reference for cultivated species of the human gut microbiota.</title>
        <authorList>
            <person name="Zou Y."/>
            <person name="Xue W."/>
            <person name="Luo G."/>
        </authorList>
    </citation>
    <scope>NUCLEOTIDE SEQUENCE [LARGE SCALE GENOMIC DNA]</scope>
    <source>
        <strain evidence="5 6">AF48-16</strain>
    </source>
</reference>
<dbReference type="Pfam" id="PF02311">
    <property type="entry name" value="AraC_binding"/>
    <property type="match status" value="1"/>
</dbReference>
<name>A0A415EY65_ENTCA</name>
<dbReference type="PANTHER" id="PTHR43280:SF2">
    <property type="entry name" value="HTH-TYPE TRANSCRIPTIONAL REGULATOR EXSA"/>
    <property type="match status" value="1"/>
</dbReference>
<comment type="caution">
    <text evidence="5">The sequence shown here is derived from an EMBL/GenBank/DDBJ whole genome shotgun (WGS) entry which is preliminary data.</text>
</comment>
<dbReference type="SMART" id="SM00342">
    <property type="entry name" value="HTH_ARAC"/>
    <property type="match status" value="1"/>
</dbReference>
<evidence type="ECO:0000259" key="4">
    <source>
        <dbReference type="PROSITE" id="PS01124"/>
    </source>
</evidence>
<evidence type="ECO:0000313" key="6">
    <source>
        <dbReference type="Proteomes" id="UP000286288"/>
    </source>
</evidence>
<dbReference type="InterPro" id="IPR037923">
    <property type="entry name" value="HTH-like"/>
</dbReference>
<dbReference type="PROSITE" id="PS01124">
    <property type="entry name" value="HTH_ARAC_FAMILY_2"/>
    <property type="match status" value="1"/>
</dbReference>
<proteinExistence type="predicted"/>
<dbReference type="InterPro" id="IPR018060">
    <property type="entry name" value="HTH_AraC"/>
</dbReference>
<dbReference type="GO" id="GO:0003700">
    <property type="term" value="F:DNA-binding transcription factor activity"/>
    <property type="evidence" value="ECO:0007669"/>
    <property type="project" value="InterPro"/>
</dbReference>
<keyword evidence="1" id="KW-0805">Transcription regulation</keyword>
<dbReference type="SUPFAM" id="SSF51215">
    <property type="entry name" value="Regulatory protein AraC"/>
    <property type="match status" value="1"/>
</dbReference>
<keyword evidence="2" id="KW-0238">DNA-binding</keyword>